<dbReference type="InterPro" id="IPR039261">
    <property type="entry name" value="FNR_nucleotide-bd"/>
</dbReference>
<dbReference type="GO" id="GO:0016491">
    <property type="term" value="F:oxidoreductase activity"/>
    <property type="evidence" value="ECO:0007669"/>
    <property type="project" value="UniProtKB-KW"/>
</dbReference>
<dbReference type="STRING" id="29571.SAMN05878437_1292"/>
<dbReference type="InterPro" id="IPR017927">
    <property type="entry name" value="FAD-bd_FR_type"/>
</dbReference>
<dbReference type="Pfam" id="PF00970">
    <property type="entry name" value="FAD_binding_6"/>
    <property type="match status" value="1"/>
</dbReference>
<evidence type="ECO:0000313" key="5">
    <source>
        <dbReference type="EMBL" id="SHM11546.1"/>
    </source>
</evidence>
<dbReference type="InterPro" id="IPR001433">
    <property type="entry name" value="OxRdtase_FAD/NAD-bd"/>
</dbReference>
<dbReference type="AlphaFoldDB" id="A0A1M7G5T3"/>
<sequence>MSARTMTCQVTEVESLNPDVFGVTLEGRAEAMRHAPGQYLELALDDSTWVPFSIASAARGDGRLELHVQHWPERSNSARLRELLKVANQLTVRLPGGDCVLDESSARPLLLIAAGTGFAQMKAIVEAALEHTPERRIDLWWATREHRELYLEPLATHWAQTRAQFCFHAVTELPLEEPLADGERIIHHAGRIDEALENAELASEACDIYLSGSPGMVYACLDILEAKGIDQTRVFSDVFSYAPRDKA</sequence>
<dbReference type="EMBL" id="LT670847">
    <property type="protein sequence ID" value="SHM11546.1"/>
    <property type="molecule type" value="Genomic_DNA"/>
</dbReference>
<dbReference type="InterPro" id="IPR050415">
    <property type="entry name" value="MRET"/>
</dbReference>
<keyword evidence="2" id="KW-0455">Luminescence</keyword>
<gene>
    <name evidence="5" type="ORF">SAMN05878437_1292</name>
</gene>
<dbReference type="GO" id="GO:0008218">
    <property type="term" value="P:bioluminescence"/>
    <property type="evidence" value="ECO:0007669"/>
    <property type="project" value="UniProtKB-KW"/>
</dbReference>
<dbReference type="Gene3D" id="2.40.30.10">
    <property type="entry name" value="Translation factors"/>
    <property type="match status" value="1"/>
</dbReference>
<dbReference type="Gene3D" id="3.40.50.80">
    <property type="entry name" value="Nucleotide-binding domain of ferredoxin-NADP reductase (FNR) module"/>
    <property type="match status" value="1"/>
</dbReference>
<comment type="similarity">
    <text evidence="3">Belongs to the Fre/LuxG FAD/NAD(P) flavoprotein oxidoreductase family.</text>
</comment>
<dbReference type="Proteomes" id="UP000190911">
    <property type="component" value="Chromosome I"/>
</dbReference>
<dbReference type="InterPro" id="IPR008333">
    <property type="entry name" value="Cbr1-like_FAD-bd_dom"/>
</dbReference>
<evidence type="ECO:0000256" key="2">
    <source>
        <dbReference type="ARBA" id="ARBA00023223"/>
    </source>
</evidence>
<reference evidence="5 6" key="1">
    <citation type="submission" date="2016-11" db="EMBL/GenBank/DDBJ databases">
        <authorList>
            <person name="Jaros S."/>
            <person name="Januszkiewicz K."/>
            <person name="Wedrychowicz H."/>
        </authorList>
    </citation>
    <scope>NUCLEOTIDE SEQUENCE [LARGE SCALE GENOMIC DNA]</scope>
    <source>
        <strain evidence="5 6">ACAM 12</strain>
    </source>
</reference>
<proteinExistence type="inferred from homology"/>
<organism evidence="5 6">
    <name type="scientific">Vreelandella subglaciescola</name>
    <dbReference type="NCBI Taxonomy" id="29571"/>
    <lineage>
        <taxon>Bacteria</taxon>
        <taxon>Pseudomonadati</taxon>
        <taxon>Pseudomonadota</taxon>
        <taxon>Gammaproteobacteria</taxon>
        <taxon>Oceanospirillales</taxon>
        <taxon>Halomonadaceae</taxon>
        <taxon>Vreelandella</taxon>
    </lineage>
</organism>
<feature type="domain" description="FAD-binding FR-type" evidence="4">
    <location>
        <begin position="3"/>
        <end position="102"/>
    </location>
</feature>
<evidence type="ECO:0000256" key="1">
    <source>
        <dbReference type="ARBA" id="ARBA00023002"/>
    </source>
</evidence>
<accession>A0A1M7G5T3</accession>
<dbReference type="InParanoid" id="A0A1M7G5T3"/>
<dbReference type="InterPro" id="IPR017938">
    <property type="entry name" value="Riboflavin_synthase-like_b-brl"/>
</dbReference>
<keyword evidence="1" id="KW-0560">Oxidoreductase</keyword>
<name>A0A1M7G5T3_9GAMM</name>
<dbReference type="PANTHER" id="PTHR47354">
    <property type="entry name" value="NADH OXIDOREDUCTASE HCR"/>
    <property type="match status" value="1"/>
</dbReference>
<dbReference type="SUPFAM" id="SSF63380">
    <property type="entry name" value="Riboflavin synthase domain-like"/>
    <property type="match status" value="1"/>
</dbReference>
<dbReference type="PANTHER" id="PTHR47354:SF7">
    <property type="entry name" value="NAD(P)H-FLAVIN REDUCTASE"/>
    <property type="match status" value="1"/>
</dbReference>
<dbReference type="SUPFAM" id="SSF52343">
    <property type="entry name" value="Ferredoxin reductase-like, C-terminal NADP-linked domain"/>
    <property type="match status" value="1"/>
</dbReference>
<protein>
    <submittedName>
        <fullName evidence="5">CDP-4-dehydro-6-deoxyglucose reductase</fullName>
    </submittedName>
</protein>
<keyword evidence="6" id="KW-1185">Reference proteome</keyword>
<dbReference type="OrthoDB" id="9806195at2"/>
<evidence type="ECO:0000256" key="3">
    <source>
        <dbReference type="ARBA" id="ARBA00038177"/>
    </source>
</evidence>
<dbReference type="FunCoup" id="A0A1M7G5T3">
    <property type="interactions" value="262"/>
</dbReference>
<dbReference type="RefSeq" id="WP_079552239.1">
    <property type="nucleotide sequence ID" value="NZ_LT670847.1"/>
</dbReference>
<evidence type="ECO:0000259" key="4">
    <source>
        <dbReference type="PROSITE" id="PS51384"/>
    </source>
</evidence>
<dbReference type="PROSITE" id="PS51384">
    <property type="entry name" value="FAD_FR"/>
    <property type="match status" value="1"/>
</dbReference>
<dbReference type="Pfam" id="PF00175">
    <property type="entry name" value="NAD_binding_1"/>
    <property type="match status" value="1"/>
</dbReference>
<dbReference type="PRINTS" id="PR00410">
    <property type="entry name" value="PHEHYDRXLASE"/>
</dbReference>
<evidence type="ECO:0000313" key="6">
    <source>
        <dbReference type="Proteomes" id="UP000190911"/>
    </source>
</evidence>